<comment type="catalytic activity">
    <reaction evidence="12">
        <text>ATP + H2O = ADP + phosphate + H(+)</text>
        <dbReference type="Rhea" id="RHEA:13065"/>
        <dbReference type="ChEBI" id="CHEBI:15377"/>
        <dbReference type="ChEBI" id="CHEBI:15378"/>
        <dbReference type="ChEBI" id="CHEBI:30616"/>
        <dbReference type="ChEBI" id="CHEBI:43474"/>
        <dbReference type="ChEBI" id="CHEBI:456216"/>
    </reaction>
    <physiologicalReaction direction="left-to-right" evidence="12">
        <dbReference type="Rhea" id="RHEA:13066"/>
    </physiologicalReaction>
</comment>
<dbReference type="Pfam" id="PF00004">
    <property type="entry name" value="AAA"/>
    <property type="match status" value="2"/>
</dbReference>
<dbReference type="SUPFAM" id="SSF52540">
    <property type="entry name" value="P-loop containing nucleoside triphosphate hydrolases"/>
    <property type="match status" value="2"/>
</dbReference>
<proteinExistence type="inferred from homology"/>
<evidence type="ECO:0000313" key="14">
    <source>
        <dbReference type="EMBL" id="RWS13510.1"/>
    </source>
</evidence>
<dbReference type="InterPro" id="IPR003960">
    <property type="entry name" value="ATPase_AAA_CS"/>
</dbReference>
<evidence type="ECO:0000256" key="10">
    <source>
        <dbReference type="ARBA" id="ARBA00032509"/>
    </source>
</evidence>
<dbReference type="InterPro" id="IPR029067">
    <property type="entry name" value="CDC48_domain_2-like_sf"/>
</dbReference>
<dbReference type="InterPro" id="IPR041569">
    <property type="entry name" value="AAA_lid_3"/>
</dbReference>
<dbReference type="SUPFAM" id="SSF50692">
    <property type="entry name" value="ADC-like"/>
    <property type="match status" value="1"/>
</dbReference>
<name>A0A3S3PJ68_9ACAR</name>
<dbReference type="Gene3D" id="3.10.330.10">
    <property type="match status" value="1"/>
</dbReference>
<keyword evidence="8" id="KW-0653">Protein transport</keyword>
<evidence type="ECO:0000256" key="12">
    <source>
        <dbReference type="ARBA" id="ARBA00048778"/>
    </source>
</evidence>
<dbReference type="Pfam" id="PF17862">
    <property type="entry name" value="AAA_lid_3"/>
    <property type="match status" value="1"/>
</dbReference>
<evidence type="ECO:0000259" key="13">
    <source>
        <dbReference type="SMART" id="SM00382"/>
    </source>
</evidence>
<dbReference type="GO" id="GO:0016558">
    <property type="term" value="P:protein import into peroxisome matrix"/>
    <property type="evidence" value="ECO:0007669"/>
    <property type="project" value="TreeGrafter"/>
</dbReference>
<dbReference type="OrthoDB" id="8173462at2759"/>
<evidence type="ECO:0000313" key="15">
    <source>
        <dbReference type="Proteomes" id="UP000285301"/>
    </source>
</evidence>
<dbReference type="PANTHER" id="PTHR23077:SF12">
    <property type="entry name" value="PEROXISOMAL ATPASE PEX1"/>
    <property type="match status" value="1"/>
</dbReference>
<dbReference type="SMART" id="SM00382">
    <property type="entry name" value="AAA"/>
    <property type="match status" value="2"/>
</dbReference>
<evidence type="ECO:0000256" key="11">
    <source>
        <dbReference type="ARBA" id="ARBA00034532"/>
    </source>
</evidence>
<dbReference type="GO" id="GO:0005778">
    <property type="term" value="C:peroxisomal membrane"/>
    <property type="evidence" value="ECO:0007669"/>
    <property type="project" value="TreeGrafter"/>
</dbReference>
<keyword evidence="9" id="KW-0472">Membrane</keyword>
<dbReference type="GO" id="GO:0005524">
    <property type="term" value="F:ATP binding"/>
    <property type="evidence" value="ECO:0007669"/>
    <property type="project" value="UniProtKB-KW"/>
</dbReference>
<evidence type="ECO:0000256" key="4">
    <source>
        <dbReference type="ARBA" id="ARBA00022593"/>
    </source>
</evidence>
<comment type="caution">
    <text evidence="14">The sequence shown here is derived from an EMBL/GenBank/DDBJ whole genome shotgun (WGS) entry which is preliminary data.</text>
</comment>
<dbReference type="STRING" id="1965070.A0A3S3PJ68"/>
<dbReference type="InterPro" id="IPR050168">
    <property type="entry name" value="AAA_ATPase_domain"/>
</dbReference>
<evidence type="ECO:0000256" key="2">
    <source>
        <dbReference type="ARBA" id="ARBA00006914"/>
    </source>
</evidence>
<dbReference type="GO" id="GO:0016887">
    <property type="term" value="F:ATP hydrolysis activity"/>
    <property type="evidence" value="ECO:0007669"/>
    <property type="project" value="InterPro"/>
</dbReference>
<feature type="non-terminal residue" evidence="14">
    <location>
        <position position="1121"/>
    </location>
</feature>
<dbReference type="SUPFAM" id="SSF54585">
    <property type="entry name" value="Cdc48 domain 2-like"/>
    <property type="match status" value="1"/>
</dbReference>
<dbReference type="CDD" id="cd19526">
    <property type="entry name" value="RecA-like_PEX1_r2"/>
    <property type="match status" value="1"/>
</dbReference>
<feature type="domain" description="AAA+ ATPase" evidence="13">
    <location>
        <begin position="827"/>
        <end position="964"/>
    </location>
</feature>
<comment type="similarity">
    <text evidence="2">Belongs to the AAA ATPase family.</text>
</comment>
<keyword evidence="3" id="KW-0813">Transport</keyword>
<accession>A0A3S3PJ68</accession>
<keyword evidence="6" id="KW-0378">Hydrolase</keyword>
<keyword evidence="15" id="KW-1185">Reference proteome</keyword>
<keyword evidence="7" id="KW-0067">ATP-binding</keyword>
<dbReference type="FunFam" id="3.40.50.300:FF:000149">
    <property type="entry name" value="Nuclear valosin-containing protein-like"/>
    <property type="match status" value="1"/>
</dbReference>
<dbReference type="EMBL" id="NCKU01000967">
    <property type="protein sequence ID" value="RWS13510.1"/>
    <property type="molecule type" value="Genomic_DNA"/>
</dbReference>
<dbReference type="InterPro" id="IPR015342">
    <property type="entry name" value="PEX1-N_C-lobe"/>
</dbReference>
<reference evidence="14 15" key="1">
    <citation type="journal article" date="2018" name="Gigascience">
        <title>Genomes of trombidid mites reveal novel predicted allergens and laterally-transferred genes associated with secondary metabolism.</title>
        <authorList>
            <person name="Dong X."/>
            <person name="Chaisiri K."/>
            <person name="Xia D."/>
            <person name="Armstrong S.D."/>
            <person name="Fang Y."/>
            <person name="Donnelly M.J."/>
            <person name="Kadowaki T."/>
            <person name="McGarry J.W."/>
            <person name="Darby A.C."/>
            <person name="Makepeace B.L."/>
        </authorList>
    </citation>
    <scope>NUCLEOTIDE SEQUENCE [LARGE SCALE GENOMIC DNA]</scope>
    <source>
        <strain evidence="14">UoL-WK</strain>
    </source>
</reference>
<evidence type="ECO:0000256" key="7">
    <source>
        <dbReference type="ARBA" id="ARBA00022840"/>
    </source>
</evidence>
<evidence type="ECO:0000256" key="8">
    <source>
        <dbReference type="ARBA" id="ARBA00022927"/>
    </source>
</evidence>
<dbReference type="InterPro" id="IPR027417">
    <property type="entry name" value="P-loop_NTPase"/>
</dbReference>
<dbReference type="InterPro" id="IPR003593">
    <property type="entry name" value="AAA+_ATPase"/>
</dbReference>
<protein>
    <recommendedName>
        <fullName evidence="11">Peroxisomal ATPase PEX1</fullName>
    </recommendedName>
    <alternativeName>
        <fullName evidence="10">Peroxin-1</fullName>
    </alternativeName>
</protein>
<gene>
    <name evidence="14" type="ORF">B4U79_15169</name>
</gene>
<evidence type="ECO:0000256" key="3">
    <source>
        <dbReference type="ARBA" id="ARBA00022448"/>
    </source>
</evidence>
<evidence type="ECO:0000256" key="9">
    <source>
        <dbReference type="ARBA" id="ARBA00023136"/>
    </source>
</evidence>
<dbReference type="Proteomes" id="UP000285301">
    <property type="component" value="Unassembled WGS sequence"/>
</dbReference>
<organism evidence="14 15">
    <name type="scientific">Dinothrombium tinctorium</name>
    <dbReference type="NCBI Taxonomy" id="1965070"/>
    <lineage>
        <taxon>Eukaryota</taxon>
        <taxon>Metazoa</taxon>
        <taxon>Ecdysozoa</taxon>
        <taxon>Arthropoda</taxon>
        <taxon>Chelicerata</taxon>
        <taxon>Arachnida</taxon>
        <taxon>Acari</taxon>
        <taxon>Acariformes</taxon>
        <taxon>Trombidiformes</taxon>
        <taxon>Prostigmata</taxon>
        <taxon>Anystina</taxon>
        <taxon>Parasitengona</taxon>
        <taxon>Trombidioidea</taxon>
        <taxon>Trombidiidae</taxon>
        <taxon>Dinothrombium</taxon>
    </lineage>
</organism>
<dbReference type="Pfam" id="PF09262">
    <property type="entry name" value="PEX-1N"/>
    <property type="match status" value="1"/>
</dbReference>
<dbReference type="GO" id="GO:0005829">
    <property type="term" value="C:cytosol"/>
    <property type="evidence" value="ECO:0007669"/>
    <property type="project" value="TreeGrafter"/>
</dbReference>
<dbReference type="InterPro" id="IPR003959">
    <property type="entry name" value="ATPase_AAA_core"/>
</dbReference>
<dbReference type="AlphaFoldDB" id="A0A3S3PJ68"/>
<dbReference type="PROSITE" id="PS00674">
    <property type="entry name" value="AAA"/>
    <property type="match status" value="1"/>
</dbReference>
<evidence type="ECO:0000256" key="6">
    <source>
        <dbReference type="ARBA" id="ARBA00022801"/>
    </source>
</evidence>
<dbReference type="Gene3D" id="1.10.8.60">
    <property type="match status" value="2"/>
</dbReference>
<comment type="subcellular location">
    <subcellularLocation>
        <location evidence="1">Membrane</location>
    </subcellularLocation>
</comment>
<dbReference type="Gene3D" id="2.40.40.20">
    <property type="match status" value="1"/>
</dbReference>
<dbReference type="Gene3D" id="3.40.50.300">
    <property type="entry name" value="P-loop containing nucleotide triphosphate hydrolases"/>
    <property type="match status" value="2"/>
</dbReference>
<dbReference type="PANTHER" id="PTHR23077">
    <property type="entry name" value="AAA-FAMILY ATPASE"/>
    <property type="match status" value="1"/>
</dbReference>
<evidence type="ECO:0000256" key="5">
    <source>
        <dbReference type="ARBA" id="ARBA00022741"/>
    </source>
</evidence>
<keyword evidence="4" id="KW-0962">Peroxisome biogenesis</keyword>
<sequence>MTHNNLQFTAKLQFTSVKSCFVSISPEFVDHFAENDCTKFVVRLSTDERNVALAWNGKFAQRSQTIEISSVFGQHLGFEHGEEILVNVRCERVPDCDVCVVEPFVDSDWELIANNAQEIELNLLNQLSLVADGFSFPFWVNNANIRLFVKVTEIKPVKSLVRLVQNTELVIKPPQMASNAPNYNTDSKCESNANVESNKNSVVTSLFTKFASIFTSDEKSADCEAESKSSIQSKNIECEKLDSISESSRLIPLRVLPFEDYSDSEVELCNTVFLNPYEFEFDSKQFGIAKLVRILSPAEMFAKENKNNSHKNEVEQKSESIGFEEELFLSTHVLIRSTSKCGKGCILVCDNLRRQMRLFINSRVFIEKSLHEEVKSFDPSVIDFISIKNKQKVLLLQSLVLTPISVSQIREEDVKKYLLNYCKSHTYIVITKGTLLRINNCDYLVSNNMNNELCFIFTSHSDISEIEVLIEPPQFKKVNVSYGCELPYSNVYEVDSSSKNIFTATLTNLGGMDSTISQISTFVRINLGMGPLAVYCKNHSSKTNALLLCGPKGSGKTVLLDFIGKKFADFPHYVTVRKIECKALRGKRVDSLQKHLLKEIFESIYRQPSLIIVEDLDIVASAASKPEESEIEALYTLRVALLFIGLIKLLERVRSVFGNQFVIIASCKSKELLHPVLLQSRGRHVFEEIIELLPLTSAQREDVLKVIIKNKQLTSEDCIDSINFKNISRKCEGYLPVDLNLVVDRALHNCALRSDLVGNKLRLKDEDFDAAFIDFVPTSLKGVQLDLKTTKRWKDVGGLFSVKKILLQTILWPLKHPQLFAKCPLRPQSSILLFGAPGTGKTLLAEALANECNVNFISVKGPELLSKYIGASEQAVRNLFKRAESAKPCILFFDEFDAIAPRRGHDSTGVTDRVVNQILTQMDGVEALAKGVYILAATSRPDLLDPALLRPGRFDKCLYCPIPDKSERQQILNVLSEKLVFESDVKLEVIAEKTNNFTGADLQALLYSSQLEAFQQAQKNKPQSEFENNTNCKTGVKEIFHVMNSVEQGFNRCLSSSEKVELSKEVDVIISNQKNIVQIEADTTGASKSRAAIAIGERHLTTALRNMKPSVSDKERARYLA</sequence>
<feature type="domain" description="AAA+ ATPase" evidence="13">
    <location>
        <begin position="542"/>
        <end position="696"/>
    </location>
</feature>
<keyword evidence="5" id="KW-0547">Nucleotide-binding</keyword>
<dbReference type="InterPro" id="IPR009010">
    <property type="entry name" value="Asp_de-COase-like_dom_sf"/>
</dbReference>
<evidence type="ECO:0000256" key="1">
    <source>
        <dbReference type="ARBA" id="ARBA00004370"/>
    </source>
</evidence>